<feature type="transmembrane region" description="Helical" evidence="14">
    <location>
        <begin position="325"/>
        <end position="342"/>
    </location>
</feature>
<dbReference type="PANTHER" id="PTHR22914:SF42">
    <property type="entry name" value="CHITIN SYNTHASE"/>
    <property type="match status" value="1"/>
</dbReference>
<protein>
    <recommendedName>
        <fullName evidence="2">chitin synthase</fullName>
        <ecNumber evidence="2">2.4.1.16</ecNumber>
    </recommendedName>
</protein>
<feature type="transmembrane region" description="Helical" evidence="14">
    <location>
        <begin position="927"/>
        <end position="950"/>
    </location>
</feature>
<dbReference type="EMBL" id="JABSTU010000001">
    <property type="protein sequence ID" value="KAH8042410.1"/>
    <property type="molecule type" value="Genomic_DNA"/>
</dbReference>
<reference evidence="16" key="1">
    <citation type="journal article" date="2020" name="Cell">
        <title>Large-Scale Comparative Analyses of Tick Genomes Elucidate Their Genetic Diversity and Vector Capacities.</title>
        <authorList>
            <consortium name="Tick Genome and Microbiome Consortium (TIGMIC)"/>
            <person name="Jia N."/>
            <person name="Wang J."/>
            <person name="Shi W."/>
            <person name="Du L."/>
            <person name="Sun Y."/>
            <person name="Zhan W."/>
            <person name="Jiang J.F."/>
            <person name="Wang Q."/>
            <person name="Zhang B."/>
            <person name="Ji P."/>
            <person name="Bell-Sakyi L."/>
            <person name="Cui X.M."/>
            <person name="Yuan T.T."/>
            <person name="Jiang B.G."/>
            <person name="Yang W.F."/>
            <person name="Lam T.T."/>
            <person name="Chang Q.C."/>
            <person name="Ding S.J."/>
            <person name="Wang X.J."/>
            <person name="Zhu J.G."/>
            <person name="Ruan X.D."/>
            <person name="Zhao L."/>
            <person name="Wei J.T."/>
            <person name="Ye R.Z."/>
            <person name="Que T.C."/>
            <person name="Du C.H."/>
            <person name="Zhou Y.H."/>
            <person name="Cheng J.X."/>
            <person name="Dai P.F."/>
            <person name="Guo W.B."/>
            <person name="Han X.H."/>
            <person name="Huang E.J."/>
            <person name="Li L.F."/>
            <person name="Wei W."/>
            <person name="Gao Y.C."/>
            <person name="Liu J.Z."/>
            <person name="Shao H.Z."/>
            <person name="Wang X."/>
            <person name="Wang C.C."/>
            <person name="Yang T.C."/>
            <person name="Huo Q.B."/>
            <person name="Li W."/>
            <person name="Chen H.Y."/>
            <person name="Chen S.E."/>
            <person name="Zhou L.G."/>
            <person name="Ni X.B."/>
            <person name="Tian J.H."/>
            <person name="Sheng Y."/>
            <person name="Liu T."/>
            <person name="Pan Y.S."/>
            <person name="Xia L.Y."/>
            <person name="Li J."/>
            <person name="Zhao F."/>
            <person name="Cao W.C."/>
        </authorList>
    </citation>
    <scope>NUCLEOTIDE SEQUENCE</scope>
    <source>
        <strain evidence="16">Rmic-2018</strain>
    </source>
</reference>
<dbReference type="Pfam" id="PF03142">
    <property type="entry name" value="Chitin_synth_2"/>
    <property type="match status" value="1"/>
</dbReference>
<evidence type="ECO:0000256" key="11">
    <source>
        <dbReference type="ARBA" id="ARBA00046329"/>
    </source>
</evidence>
<dbReference type="GO" id="GO:0004100">
    <property type="term" value="F:chitin synthase activity"/>
    <property type="evidence" value="ECO:0007669"/>
    <property type="project" value="UniProtKB-EC"/>
</dbReference>
<organism evidence="16 17">
    <name type="scientific">Rhipicephalus microplus</name>
    <name type="common">Cattle tick</name>
    <name type="synonym">Boophilus microplus</name>
    <dbReference type="NCBI Taxonomy" id="6941"/>
    <lineage>
        <taxon>Eukaryota</taxon>
        <taxon>Metazoa</taxon>
        <taxon>Ecdysozoa</taxon>
        <taxon>Arthropoda</taxon>
        <taxon>Chelicerata</taxon>
        <taxon>Arachnida</taxon>
        <taxon>Acari</taxon>
        <taxon>Parasitiformes</taxon>
        <taxon>Ixodida</taxon>
        <taxon>Ixodoidea</taxon>
        <taxon>Ixodidae</taxon>
        <taxon>Rhipicephalinae</taxon>
        <taxon>Rhipicephalus</taxon>
        <taxon>Boophilus</taxon>
    </lineage>
</organism>
<evidence type="ECO:0000256" key="10">
    <source>
        <dbReference type="ARBA" id="ARBA00023180"/>
    </source>
</evidence>
<evidence type="ECO:0000256" key="12">
    <source>
        <dbReference type="ARBA" id="ARBA00048014"/>
    </source>
</evidence>
<evidence type="ECO:0000256" key="5">
    <source>
        <dbReference type="ARBA" id="ARBA00022679"/>
    </source>
</evidence>
<evidence type="ECO:0000256" key="14">
    <source>
        <dbReference type="SAM" id="Phobius"/>
    </source>
</evidence>
<feature type="transmembrane region" description="Helical" evidence="14">
    <location>
        <begin position="872"/>
        <end position="895"/>
    </location>
</feature>
<dbReference type="InterPro" id="IPR004835">
    <property type="entry name" value="Chitin_synth"/>
</dbReference>
<feature type="transmembrane region" description="Helical" evidence="14">
    <location>
        <begin position="12"/>
        <end position="30"/>
    </location>
</feature>
<feature type="region of interest" description="Disordered" evidence="13">
    <location>
        <begin position="1060"/>
        <end position="1094"/>
    </location>
</feature>
<dbReference type="Pfam" id="PF23000">
    <property type="entry name" value="ChitinSynthase_IV_N"/>
    <property type="match status" value="1"/>
</dbReference>
<comment type="subcellular location">
    <subcellularLocation>
        <location evidence="1">Cell membrane</location>
        <topology evidence="1">Multi-pass membrane protein</topology>
    </subcellularLocation>
</comment>
<dbReference type="PANTHER" id="PTHR22914">
    <property type="entry name" value="CHITIN SYNTHASE"/>
    <property type="match status" value="1"/>
</dbReference>
<evidence type="ECO:0000313" key="16">
    <source>
        <dbReference type="EMBL" id="KAH8042410.1"/>
    </source>
</evidence>
<keyword evidence="8" id="KW-0175">Coiled coil</keyword>
<feature type="transmembrane region" description="Helical" evidence="14">
    <location>
        <begin position="296"/>
        <end position="313"/>
    </location>
</feature>
<feature type="region of interest" description="Disordered" evidence="13">
    <location>
        <begin position="1402"/>
        <end position="1487"/>
    </location>
</feature>
<proteinExistence type="inferred from homology"/>
<evidence type="ECO:0000259" key="15">
    <source>
        <dbReference type="Pfam" id="PF23000"/>
    </source>
</evidence>
<feature type="transmembrane region" description="Helical" evidence="14">
    <location>
        <begin position="195"/>
        <end position="215"/>
    </location>
</feature>
<accession>A0A9J6F6D1</accession>
<feature type="domain" description="Chitin synthase chs-1/2 N-terminal putative transporter" evidence="15">
    <location>
        <begin position="59"/>
        <end position="422"/>
    </location>
</feature>
<evidence type="ECO:0000256" key="13">
    <source>
        <dbReference type="SAM" id="MobiDB-lite"/>
    </source>
</evidence>
<keyword evidence="7 14" id="KW-1133">Transmembrane helix</keyword>
<evidence type="ECO:0000256" key="3">
    <source>
        <dbReference type="ARBA" id="ARBA00022475"/>
    </source>
</evidence>
<gene>
    <name evidence="16" type="ORF">HPB51_023249</name>
</gene>
<feature type="transmembrane region" description="Helical" evidence="14">
    <location>
        <begin position="168"/>
        <end position="189"/>
    </location>
</feature>
<keyword evidence="6 14" id="KW-0812">Transmembrane</keyword>
<evidence type="ECO:0000256" key="9">
    <source>
        <dbReference type="ARBA" id="ARBA00023136"/>
    </source>
</evidence>
<dbReference type="VEuPathDB" id="VectorBase:LOC119159440"/>
<feature type="transmembrane region" description="Helical" evidence="14">
    <location>
        <begin position="71"/>
        <end position="96"/>
    </location>
</feature>
<feature type="transmembrane region" description="Helical" evidence="14">
    <location>
        <begin position="990"/>
        <end position="1009"/>
    </location>
</feature>
<dbReference type="GO" id="GO:0006031">
    <property type="term" value="P:chitin biosynthetic process"/>
    <property type="evidence" value="ECO:0007669"/>
    <property type="project" value="TreeGrafter"/>
</dbReference>
<feature type="transmembrane region" description="Helical" evidence="14">
    <location>
        <begin position="354"/>
        <end position="375"/>
    </location>
</feature>
<name>A0A9J6F6D1_RHIMP</name>
<feature type="transmembrane region" description="Helical" evidence="14">
    <location>
        <begin position="901"/>
        <end position="920"/>
    </location>
</feature>
<evidence type="ECO:0000256" key="6">
    <source>
        <dbReference type="ARBA" id="ARBA00022692"/>
    </source>
</evidence>
<dbReference type="InterPro" id="IPR029044">
    <property type="entry name" value="Nucleotide-diphossugar_trans"/>
</dbReference>
<keyword evidence="3" id="KW-1003">Cell membrane</keyword>
<feature type="transmembrane region" description="Helical" evidence="14">
    <location>
        <begin position="1166"/>
        <end position="1184"/>
    </location>
</feature>
<comment type="similarity">
    <text evidence="11">Belongs to the chitin synthase family. Class IV subfamily.</text>
</comment>
<dbReference type="SUPFAM" id="SSF53448">
    <property type="entry name" value="Nucleotide-diphospho-sugar transferases"/>
    <property type="match status" value="1"/>
</dbReference>
<dbReference type="EC" id="2.4.1.16" evidence="2"/>
<evidence type="ECO:0000256" key="4">
    <source>
        <dbReference type="ARBA" id="ARBA00022676"/>
    </source>
</evidence>
<comment type="catalytic activity">
    <reaction evidence="12">
        <text>[(1-&gt;4)-N-acetyl-beta-D-glucosaminyl](n) + UDP-N-acetyl-alpha-D-glucosamine = [(1-&gt;4)-N-acetyl-beta-D-glucosaminyl](n+1) + UDP + H(+)</text>
        <dbReference type="Rhea" id="RHEA:16637"/>
        <dbReference type="Rhea" id="RHEA-COMP:9593"/>
        <dbReference type="Rhea" id="RHEA-COMP:9595"/>
        <dbReference type="ChEBI" id="CHEBI:15378"/>
        <dbReference type="ChEBI" id="CHEBI:17029"/>
        <dbReference type="ChEBI" id="CHEBI:57705"/>
        <dbReference type="ChEBI" id="CHEBI:58223"/>
        <dbReference type="EC" id="2.4.1.16"/>
    </reaction>
</comment>
<dbReference type="InterPro" id="IPR055120">
    <property type="entry name" value="Chs-1/2_IV_N"/>
</dbReference>
<dbReference type="Gene3D" id="3.90.550.10">
    <property type="entry name" value="Spore Coat Polysaccharide Biosynthesis Protein SpsA, Chain A"/>
    <property type="match status" value="1"/>
</dbReference>
<feature type="transmembrane region" description="Helical" evidence="14">
    <location>
        <begin position="129"/>
        <end position="148"/>
    </location>
</feature>
<feature type="transmembrane region" description="Helical" evidence="14">
    <location>
        <begin position="1224"/>
        <end position="1245"/>
    </location>
</feature>
<dbReference type="GO" id="GO:0005886">
    <property type="term" value="C:plasma membrane"/>
    <property type="evidence" value="ECO:0007669"/>
    <property type="project" value="UniProtKB-SubCell"/>
</dbReference>
<dbReference type="FunFam" id="3.90.550.10:FF:000139">
    <property type="entry name" value="Chitin synthase 8"/>
    <property type="match status" value="1"/>
</dbReference>
<keyword evidence="5" id="KW-0808">Transferase</keyword>
<evidence type="ECO:0000256" key="8">
    <source>
        <dbReference type="ARBA" id="ARBA00023054"/>
    </source>
</evidence>
<dbReference type="CDD" id="cd04190">
    <property type="entry name" value="Chitin_synth_C"/>
    <property type="match status" value="1"/>
</dbReference>
<evidence type="ECO:0000256" key="1">
    <source>
        <dbReference type="ARBA" id="ARBA00004651"/>
    </source>
</evidence>
<keyword evidence="10" id="KW-0325">Glycoprotein</keyword>
<evidence type="ECO:0000256" key="7">
    <source>
        <dbReference type="ARBA" id="ARBA00022989"/>
    </source>
</evidence>
<evidence type="ECO:0000313" key="17">
    <source>
        <dbReference type="Proteomes" id="UP000821866"/>
    </source>
</evidence>
<dbReference type="Proteomes" id="UP000821866">
    <property type="component" value="Chromosome 1"/>
</dbReference>
<keyword evidence="9 14" id="KW-0472">Membrane</keyword>
<sequence length="1487" mass="169670">MWLSFGYRLSKNYDVVVDVVGAAFLTPLLVRSRRNSQDNKGWDVFVVTPNAEEDETISSKWVDITLKVLKVVTYFITFALVLSSAAVSKATLLFIVSHIAKRTVPVCRNGLAVERDKDHEATISDIEKIAWLWVLFFILIIPELFTLFRSSRICVFKSYRRPNKSTFFTVFLMETLHTVGLCMLVFVVLPDLDVVKGAMLTNCVCFVPGFFSMLSHYKGESKRFAKLILDALSLLAQATGFVIWPWVVTGPRTWTVPIAVFLTSFRWWENYVDRRSPIGFVSRLAEMKDDLRKSRYFTYIFVSCWKILVILPLDDDVTIVASEWTPIFVAAIQVLSSLLCYVSAKFACKICIQGFSFAFPVSLTIPVSISLLIAACGMRTEDVCFFESYVPKYLFWRCPAGEFFQEFITTQHAWIWLAWLLSQTWIAVHIWMPKCERLATTEKLFVNPMYCGALIDQSLALNRRRDDEGEIKSDELALDAHDDNDISQYYETISIQTESSSNQNGRTASCAKTADHIIRIYACATMWHETAEEMIQMLKSVIRMDEDQSARRNAQKYLRIVDPDYYEFEVHVFFDDAFELSDDNDEEMVVNRFVKQMVRVIDTAASNVHQCNIRLKPPKKLPTPYGGRLVWQMPGKNKLIAHLKDKGKIRHRKRWSQVMYMYYLLGHKLMELPIDVSRKAVMAENTFILALDGDINFRPHAVQLLVDLMKKNRGLGAACGRIHPVGTGPMVWYQKFEYAIGHWLQKATEHMIGCVLCSPGCFSLFRAKALMDDNVMRRYTTRSDEALHYVQYDQGEDRWLCTLLLQRGYRVEYSAASDAYTHCPEGFGEFYTQRRRWAPSTMANIMDLLGDYKRTVAINDNISFPYIIYQGMLMVGTILGPGTIFLMLVGAMVAAFKISNWISFSYNIVPILLFMLICFTTKNEIQIIVAQIMSASYALLMMAVLVGTAIQVSEDGVGSPSAIFLISLSSSFFVAALMHPQEFMCIIPGLLYFLSVPSMYLLLILYSLINLNVVTWGTREVQTKKTKKEMEEERKLEEEMKKKKKKGGLLGLLDLSGKGSDEGISRQSDGGLSVLNEDVEDDGNEYGSDTCGSLSEQLEPRQERDDLINPYWIEDKELKRGEVEYLPGPEIQFWKDLIEKYLYPIDENKEEQARIAADLKELRNRVVFAFFMLNALFILIVFLLQLNKKQLHVNWPLGVKTNITFIPDTSQVVIEKEHLQLEPIGLIFVIFFAVIMVIQFTGMLFHRFETLSHILASIELSCCHQKVEDVSDDAFIDRNAIQIARQLQRLKGIDEDDDNSDEYLGPERLERRKTIQNLEKRRHQRARTGTLDVAFRKRFMSINAVDAEAHAGTPVLSGLRRFSRNRDTLRALEVRRNTVLANHSKMQTLGAKNQYSAAAAAVAGSGGPPGVRTRHRNNNVPADRVFSGANGEGYTNDAYETTQPDEDTSAAARQSLRLQVYNDRRSSVASYADDSESGVRKPRHSHM</sequence>
<feature type="transmembrane region" description="Helical" evidence="14">
    <location>
        <begin position="962"/>
        <end position="978"/>
    </location>
</feature>
<comment type="caution">
    <text evidence="16">The sequence shown here is derived from an EMBL/GenBank/DDBJ whole genome shotgun (WGS) entry which is preliminary data.</text>
</comment>
<keyword evidence="4" id="KW-0328">Glycosyltransferase</keyword>
<reference evidence="16" key="2">
    <citation type="submission" date="2021-09" db="EMBL/GenBank/DDBJ databases">
        <authorList>
            <person name="Jia N."/>
            <person name="Wang J."/>
            <person name="Shi W."/>
            <person name="Du L."/>
            <person name="Sun Y."/>
            <person name="Zhan W."/>
            <person name="Jiang J."/>
            <person name="Wang Q."/>
            <person name="Zhang B."/>
            <person name="Ji P."/>
            <person name="Sakyi L.B."/>
            <person name="Cui X."/>
            <person name="Yuan T."/>
            <person name="Jiang B."/>
            <person name="Yang W."/>
            <person name="Lam T.T.-Y."/>
            <person name="Chang Q."/>
            <person name="Ding S."/>
            <person name="Wang X."/>
            <person name="Zhu J."/>
            <person name="Ruan X."/>
            <person name="Zhao L."/>
            <person name="Wei J."/>
            <person name="Que T."/>
            <person name="Du C."/>
            <person name="Cheng J."/>
            <person name="Dai P."/>
            <person name="Han X."/>
            <person name="Huang E."/>
            <person name="Gao Y."/>
            <person name="Liu J."/>
            <person name="Shao H."/>
            <person name="Ye R."/>
            <person name="Li L."/>
            <person name="Wei W."/>
            <person name="Wang X."/>
            <person name="Wang C."/>
            <person name="Huo Q."/>
            <person name="Li W."/>
            <person name="Guo W."/>
            <person name="Chen H."/>
            <person name="Chen S."/>
            <person name="Zhou L."/>
            <person name="Zhou L."/>
            <person name="Ni X."/>
            <person name="Tian J."/>
            <person name="Zhou Y."/>
            <person name="Sheng Y."/>
            <person name="Liu T."/>
            <person name="Pan Y."/>
            <person name="Xia L."/>
            <person name="Li J."/>
            <person name="Zhao F."/>
            <person name="Cao W."/>
        </authorList>
    </citation>
    <scope>NUCLEOTIDE SEQUENCE</scope>
    <source>
        <strain evidence="16">Rmic-2018</strain>
        <tissue evidence="16">Larvae</tissue>
    </source>
</reference>
<evidence type="ECO:0000256" key="2">
    <source>
        <dbReference type="ARBA" id="ARBA00012543"/>
    </source>
</evidence>
<keyword evidence="17" id="KW-1185">Reference proteome</keyword>